<evidence type="ECO:0000313" key="20">
    <source>
        <dbReference type="Proteomes" id="UP001174691"/>
    </source>
</evidence>
<dbReference type="GO" id="GO:0005758">
    <property type="term" value="C:mitochondrial intermembrane space"/>
    <property type="evidence" value="ECO:0007669"/>
    <property type="project" value="UniProtKB-SubCell"/>
</dbReference>
<comment type="caution">
    <text evidence="19">The sequence shown here is derived from an EMBL/GenBank/DDBJ whole genome shotgun (WGS) entry which is preliminary data.</text>
</comment>
<evidence type="ECO:0000256" key="5">
    <source>
        <dbReference type="ARBA" id="ARBA00022617"/>
    </source>
</evidence>
<comment type="cofactor">
    <cofactor evidence="1">
        <name>FMN</name>
        <dbReference type="ChEBI" id="CHEBI:58210"/>
    </cofactor>
</comment>
<dbReference type="GO" id="GO:0004460">
    <property type="term" value="F:L-lactate dehydrogenase (cytochrome) activity"/>
    <property type="evidence" value="ECO:0007669"/>
    <property type="project" value="UniProtKB-EC"/>
</dbReference>
<evidence type="ECO:0000256" key="10">
    <source>
        <dbReference type="ARBA" id="ARBA00023004"/>
    </source>
</evidence>
<evidence type="ECO:0000256" key="14">
    <source>
        <dbReference type="ARBA" id="ARBA00061589"/>
    </source>
</evidence>
<dbReference type="PROSITE" id="PS51349">
    <property type="entry name" value="FMN_HYDROXY_ACID_DH_2"/>
    <property type="match status" value="1"/>
</dbReference>
<name>A0AA38VKV8_9PEZI</name>
<keyword evidence="11" id="KW-0496">Mitochondrion</keyword>
<comment type="catalytic activity">
    <reaction evidence="12">
        <text>(S)-lactate + 2 Fe(III)-[cytochrome c] = 2 Fe(II)-[cytochrome c] + pyruvate + 2 H(+)</text>
        <dbReference type="Rhea" id="RHEA:19909"/>
        <dbReference type="Rhea" id="RHEA-COMP:10350"/>
        <dbReference type="Rhea" id="RHEA-COMP:14399"/>
        <dbReference type="ChEBI" id="CHEBI:15361"/>
        <dbReference type="ChEBI" id="CHEBI:15378"/>
        <dbReference type="ChEBI" id="CHEBI:16651"/>
        <dbReference type="ChEBI" id="CHEBI:29033"/>
        <dbReference type="ChEBI" id="CHEBI:29034"/>
        <dbReference type="EC" id="1.1.2.3"/>
    </reaction>
    <physiologicalReaction direction="left-to-right" evidence="12">
        <dbReference type="Rhea" id="RHEA:19910"/>
    </physiologicalReaction>
</comment>
<feature type="domain" description="FMN hydroxy acid dehydrogenase" evidence="18">
    <location>
        <begin position="297"/>
        <end position="668"/>
    </location>
</feature>
<dbReference type="InterPro" id="IPR013785">
    <property type="entry name" value="Aldolase_TIM"/>
</dbReference>
<evidence type="ECO:0000256" key="1">
    <source>
        <dbReference type="ARBA" id="ARBA00001917"/>
    </source>
</evidence>
<comment type="subunit">
    <text evidence="4">Homotetramer.</text>
</comment>
<dbReference type="InterPro" id="IPR037396">
    <property type="entry name" value="FMN_HAD"/>
</dbReference>
<comment type="cofactor">
    <cofactor evidence="2">
        <name>heme b</name>
        <dbReference type="ChEBI" id="CHEBI:60344"/>
    </cofactor>
</comment>
<evidence type="ECO:0000256" key="16">
    <source>
        <dbReference type="ARBA" id="ARBA00068515"/>
    </source>
</evidence>
<dbReference type="InterPro" id="IPR025255">
    <property type="entry name" value="DUF4202"/>
</dbReference>
<dbReference type="Pfam" id="PF13875">
    <property type="entry name" value="DUF4202"/>
    <property type="match status" value="1"/>
</dbReference>
<evidence type="ECO:0000256" key="13">
    <source>
        <dbReference type="ARBA" id="ARBA00061137"/>
    </source>
</evidence>
<dbReference type="EMBL" id="JANBVN010000045">
    <property type="protein sequence ID" value="KAJ9157106.1"/>
    <property type="molecule type" value="Genomic_DNA"/>
</dbReference>
<feature type="domain" description="Cytochrome b5 heme-binding" evidence="17">
    <location>
        <begin position="215"/>
        <end position="273"/>
    </location>
</feature>
<dbReference type="Proteomes" id="UP001174691">
    <property type="component" value="Unassembled WGS sequence"/>
</dbReference>
<dbReference type="PROSITE" id="PS50255">
    <property type="entry name" value="CYTOCHROME_B5_2"/>
    <property type="match status" value="1"/>
</dbReference>
<protein>
    <recommendedName>
        <fullName evidence="16">L-lactate dehydrogenase (cytochrome)</fullName>
        <ecNumber evidence="15">1.1.2.3</ecNumber>
    </recommendedName>
</protein>
<evidence type="ECO:0000256" key="11">
    <source>
        <dbReference type="ARBA" id="ARBA00023128"/>
    </source>
</evidence>
<comment type="similarity">
    <text evidence="13">In the C-terminal section; belongs to the FMN-dependent alpha-hydroxy acid dehydrogenase family.</text>
</comment>
<evidence type="ECO:0000313" key="19">
    <source>
        <dbReference type="EMBL" id="KAJ9157106.1"/>
    </source>
</evidence>
<proteinExistence type="inferred from homology"/>
<evidence type="ECO:0000259" key="18">
    <source>
        <dbReference type="PROSITE" id="PS51349"/>
    </source>
</evidence>
<dbReference type="SMART" id="SM01117">
    <property type="entry name" value="Cyt-b5"/>
    <property type="match status" value="1"/>
</dbReference>
<dbReference type="PANTHER" id="PTHR10578:SF104">
    <property type="entry name" value="CYTOCHROME B2, MITOCHONDRIAL-RELATED"/>
    <property type="match status" value="1"/>
</dbReference>
<keyword evidence="8" id="KW-0479">Metal-binding</keyword>
<dbReference type="CDD" id="cd02922">
    <property type="entry name" value="FCB2_FMN"/>
    <property type="match status" value="1"/>
</dbReference>
<evidence type="ECO:0000256" key="3">
    <source>
        <dbReference type="ARBA" id="ARBA00004569"/>
    </source>
</evidence>
<comment type="similarity">
    <text evidence="14">In the N-terminal section; belongs to the cytochrome b5 family.</text>
</comment>
<evidence type="ECO:0000256" key="9">
    <source>
        <dbReference type="ARBA" id="ARBA00023002"/>
    </source>
</evidence>
<dbReference type="Gene3D" id="3.10.120.10">
    <property type="entry name" value="Cytochrome b5-like heme/steroid binding domain"/>
    <property type="match status" value="1"/>
</dbReference>
<sequence length="691" mass="75090">MDRTPVPLPANYATALRLIDEAHSHDPKRIPAEEGSSAISPIASSTVPYELHYAQKMTRWLALRSPDASPALQLACRAQHFRRWEIPRDSYPMTRAGYLTWRAKLKAQAATQVAELLTSPAITPPLPQEVIDRVAALIRKENLSKDDEVQVLEDVACLVFLDDQFDEFEKKPEHDEEKVVNILKKTWVKMSPAGQTLALQMDLSDRAKALIQKALVVDGEVYDLTEFALEHPGGLDILLRYAGRDATAAYTAVHSASLIKNALPTSKRIGALDRYTIPSSWSSPEIPAPTQSSTQRPPLDSLISTYDFAAAGRATFAPKTRAFVTSAATDLHTYHRNSAAFADIGLRPRVLTDVSSVSIRTTMLGRAVASPIFASPTSLGKTVHPEGEKELARACSALGIAQAVSTSASYPLDDIMSCVPTTPSGQEKSIPVFFQLYVDKNRSRSEALLRRAGELGISGLILTVDAPVPGKREADERVRVSDDSSVASPMTGASAANDSKGGALGRVMGKYIDASVSWGDIRWLRRHLPPGKPVILKGIQTAADARMAVEAGVDVVMVSNHGGRSLDTAPATVLVLLELQRCCPEVFDRVEVWVDGGVMRGTDVFKALCLGARAVGIGRGMLYGLNYGQEGVKRYVEILNDELETTMKMCGVTSLSQVHPGLLNTLAVDHLIPTSDDHPYAKWRPSMRSKI</sequence>
<dbReference type="InterPro" id="IPR000262">
    <property type="entry name" value="FMN-dep_DH"/>
</dbReference>
<evidence type="ECO:0000256" key="4">
    <source>
        <dbReference type="ARBA" id="ARBA00011881"/>
    </source>
</evidence>
<evidence type="ECO:0000256" key="6">
    <source>
        <dbReference type="ARBA" id="ARBA00022630"/>
    </source>
</evidence>
<keyword evidence="20" id="KW-1185">Reference proteome</keyword>
<keyword evidence="10" id="KW-0408">Iron</keyword>
<evidence type="ECO:0000259" key="17">
    <source>
        <dbReference type="PROSITE" id="PS50255"/>
    </source>
</evidence>
<evidence type="ECO:0000256" key="2">
    <source>
        <dbReference type="ARBA" id="ARBA00001970"/>
    </source>
</evidence>
<dbReference type="PANTHER" id="PTHR10578">
    <property type="entry name" value="S -2-HYDROXY-ACID OXIDASE-RELATED"/>
    <property type="match status" value="1"/>
</dbReference>
<comment type="subcellular location">
    <subcellularLocation>
        <location evidence="3">Mitochondrion intermembrane space</location>
    </subcellularLocation>
</comment>
<dbReference type="Pfam" id="PF00173">
    <property type="entry name" value="Cyt-b5"/>
    <property type="match status" value="1"/>
</dbReference>
<dbReference type="FunFam" id="3.20.20.70:FF:000062">
    <property type="entry name" value="Cytochrome b2, mitochondrial, putative"/>
    <property type="match status" value="1"/>
</dbReference>
<accession>A0AA38VKV8</accession>
<dbReference type="Gene3D" id="3.20.20.70">
    <property type="entry name" value="Aldolase class I"/>
    <property type="match status" value="1"/>
</dbReference>
<keyword evidence="7" id="KW-0288">FMN</keyword>
<dbReference type="InterPro" id="IPR037458">
    <property type="entry name" value="L-MDH/L-LDH_FMN-bd"/>
</dbReference>
<dbReference type="SUPFAM" id="SSF51395">
    <property type="entry name" value="FMN-linked oxidoreductases"/>
    <property type="match status" value="1"/>
</dbReference>
<dbReference type="GO" id="GO:0046872">
    <property type="term" value="F:metal ion binding"/>
    <property type="evidence" value="ECO:0007669"/>
    <property type="project" value="UniProtKB-KW"/>
</dbReference>
<evidence type="ECO:0000256" key="15">
    <source>
        <dbReference type="ARBA" id="ARBA00066458"/>
    </source>
</evidence>
<evidence type="ECO:0000256" key="12">
    <source>
        <dbReference type="ARBA" id="ARBA00052399"/>
    </source>
</evidence>
<keyword evidence="9" id="KW-0560">Oxidoreductase</keyword>
<keyword evidence="6" id="KW-0285">Flavoprotein</keyword>
<evidence type="ECO:0000256" key="7">
    <source>
        <dbReference type="ARBA" id="ARBA00022643"/>
    </source>
</evidence>
<dbReference type="SUPFAM" id="SSF55856">
    <property type="entry name" value="Cytochrome b5-like heme/steroid binding domain"/>
    <property type="match status" value="1"/>
</dbReference>
<evidence type="ECO:0000256" key="8">
    <source>
        <dbReference type="ARBA" id="ARBA00022723"/>
    </source>
</evidence>
<dbReference type="Pfam" id="PF01070">
    <property type="entry name" value="FMN_dh"/>
    <property type="match status" value="1"/>
</dbReference>
<dbReference type="InterPro" id="IPR001199">
    <property type="entry name" value="Cyt_B5-like_heme/steroid-bd"/>
</dbReference>
<keyword evidence="5" id="KW-0349">Heme</keyword>
<reference evidence="19" key="1">
    <citation type="submission" date="2022-07" db="EMBL/GenBank/DDBJ databases">
        <title>Fungi with potential for degradation of polypropylene.</title>
        <authorList>
            <person name="Gostincar C."/>
        </authorList>
    </citation>
    <scope>NUCLEOTIDE SEQUENCE</scope>
    <source>
        <strain evidence="19">EXF-13287</strain>
    </source>
</reference>
<dbReference type="AlphaFoldDB" id="A0AA38VKV8"/>
<dbReference type="EC" id="1.1.2.3" evidence="15"/>
<gene>
    <name evidence="19" type="ORF">NKR19_g3846</name>
</gene>
<dbReference type="InterPro" id="IPR036400">
    <property type="entry name" value="Cyt_B5-like_heme/steroid_sf"/>
</dbReference>
<organism evidence="19 20">
    <name type="scientific">Coniochaeta hoffmannii</name>
    <dbReference type="NCBI Taxonomy" id="91930"/>
    <lineage>
        <taxon>Eukaryota</taxon>
        <taxon>Fungi</taxon>
        <taxon>Dikarya</taxon>
        <taxon>Ascomycota</taxon>
        <taxon>Pezizomycotina</taxon>
        <taxon>Sordariomycetes</taxon>
        <taxon>Sordariomycetidae</taxon>
        <taxon>Coniochaetales</taxon>
        <taxon>Coniochaetaceae</taxon>
        <taxon>Coniochaeta</taxon>
    </lineage>
</organism>